<sequence>MVDDLRKIDKTILFCIFVGPVILMFLFVIYNIVTGKSTAELIMEDDLSEHFHGKIDTQYVETFNHGIKYAELSTGYKYPIFSNWERYLEKGDSLAKDSNSFQLRIFKMKGDTLVLDYRDTYRKEVRKKLGI</sequence>
<organism evidence="2 3">
    <name type="scientific">Pedobacter chitinilyticus</name>
    <dbReference type="NCBI Taxonomy" id="2233776"/>
    <lineage>
        <taxon>Bacteria</taxon>
        <taxon>Pseudomonadati</taxon>
        <taxon>Bacteroidota</taxon>
        <taxon>Sphingobacteriia</taxon>
        <taxon>Sphingobacteriales</taxon>
        <taxon>Sphingobacteriaceae</taxon>
        <taxon>Pedobacter</taxon>
    </lineage>
</organism>
<dbReference type="AlphaFoldDB" id="A0A443Z097"/>
<dbReference type="OrthoDB" id="771599at2"/>
<proteinExistence type="predicted"/>
<dbReference type="RefSeq" id="WP_113645415.1">
    <property type="nucleotide sequence ID" value="NZ_QMHN01000001.1"/>
</dbReference>
<keyword evidence="1" id="KW-1133">Transmembrane helix</keyword>
<evidence type="ECO:0000256" key="1">
    <source>
        <dbReference type="SAM" id="Phobius"/>
    </source>
</evidence>
<gene>
    <name evidence="2" type="ORF">DPV69_00870</name>
</gene>
<dbReference type="Proteomes" id="UP000284120">
    <property type="component" value="Unassembled WGS sequence"/>
</dbReference>
<reference evidence="2 3" key="1">
    <citation type="submission" date="2018-06" db="EMBL/GenBank/DDBJ databases">
        <title>Pedobacter endophyticus sp. nov., an endophytic bacterium isolated from a leaf of Triticum aestivum.</title>
        <authorList>
            <person name="Zhang L."/>
        </authorList>
    </citation>
    <scope>NUCLEOTIDE SEQUENCE [LARGE SCALE GENOMIC DNA]</scope>
    <source>
        <strain evidence="2 3">CM134L-2</strain>
    </source>
</reference>
<keyword evidence="3" id="KW-1185">Reference proteome</keyword>
<evidence type="ECO:0000313" key="2">
    <source>
        <dbReference type="EMBL" id="RWU09930.1"/>
    </source>
</evidence>
<keyword evidence="1" id="KW-0472">Membrane</keyword>
<name>A0A443Z097_9SPHI</name>
<dbReference type="EMBL" id="SAYW01000001">
    <property type="protein sequence ID" value="RWU09930.1"/>
    <property type="molecule type" value="Genomic_DNA"/>
</dbReference>
<feature type="transmembrane region" description="Helical" evidence="1">
    <location>
        <begin position="12"/>
        <end position="33"/>
    </location>
</feature>
<accession>A0A443Z097</accession>
<keyword evidence="1" id="KW-0812">Transmembrane</keyword>
<protein>
    <submittedName>
        <fullName evidence="2">Uncharacterized protein</fullName>
    </submittedName>
</protein>
<evidence type="ECO:0000313" key="3">
    <source>
        <dbReference type="Proteomes" id="UP000284120"/>
    </source>
</evidence>
<comment type="caution">
    <text evidence="2">The sequence shown here is derived from an EMBL/GenBank/DDBJ whole genome shotgun (WGS) entry which is preliminary data.</text>
</comment>